<organism evidence="1 2">
    <name type="scientific">Acetobacter ghanensis</name>
    <dbReference type="NCBI Taxonomy" id="431306"/>
    <lineage>
        <taxon>Bacteria</taxon>
        <taxon>Pseudomonadati</taxon>
        <taxon>Pseudomonadota</taxon>
        <taxon>Alphaproteobacteria</taxon>
        <taxon>Acetobacterales</taxon>
        <taxon>Acetobacteraceae</taxon>
        <taxon>Acetobacter</taxon>
    </lineage>
</organism>
<protein>
    <submittedName>
        <fullName evidence="1">Uncharacterized protein</fullName>
    </submittedName>
</protein>
<gene>
    <name evidence="1" type="ORF">AGA_1268</name>
</gene>
<evidence type="ECO:0000313" key="2">
    <source>
        <dbReference type="Proteomes" id="UP000068250"/>
    </source>
</evidence>
<dbReference type="STRING" id="431306.AGA_1268"/>
<dbReference type="EMBL" id="LN609302">
    <property type="protein sequence ID" value="CEF55230.1"/>
    <property type="molecule type" value="Genomic_DNA"/>
</dbReference>
<proteinExistence type="predicted"/>
<accession>A0A0U5F2M5</accession>
<sequence length="46" mass="4860">MLEGAPHGHPPASLRVQPMLAPARNHGMGCPLPPQKNINGSGYFLV</sequence>
<evidence type="ECO:0000313" key="1">
    <source>
        <dbReference type="EMBL" id="CEF55230.1"/>
    </source>
</evidence>
<dbReference type="AlphaFoldDB" id="A0A0U5F2M5"/>
<dbReference type="PATRIC" id="fig|431306.5.peg.1290"/>
<name>A0A0U5F2M5_9PROT</name>
<dbReference type="Proteomes" id="UP000068250">
    <property type="component" value="Chromosome I"/>
</dbReference>
<reference evidence="2" key="1">
    <citation type="submission" date="2014-09" db="EMBL/GenBank/DDBJ databases">
        <authorList>
            <person name="Illeghems K.G."/>
        </authorList>
    </citation>
    <scope>NUCLEOTIDE SEQUENCE [LARGE SCALE GENOMIC DNA]</scope>
    <source>
        <strain evidence="2">LMG 23848T</strain>
    </source>
</reference>